<gene>
    <name evidence="1" type="ORF">VPNG_06763</name>
</gene>
<comment type="caution">
    <text evidence="1">The sequence shown here is derived from an EMBL/GenBank/DDBJ whole genome shotgun (WGS) entry which is preliminary data.</text>
</comment>
<dbReference type="Proteomes" id="UP000285146">
    <property type="component" value="Unassembled WGS sequence"/>
</dbReference>
<sequence>MTSHNAPPQHSTTASPRDKAEDITFALEIKCLIRQKLPRADRLSSPGEIRPFVPHQPEAVLNSMTEAEKQVQRSTWAAVAIVLHTLPGVRATTSYQIKEQNLNHGDFWRTHWIVYKANSAVPPYVSFEDGDPERPLLDAAAPDYNKYVWIPLEICSPKLYWTRRGEALEATGRVCEALTQRFGAIANHSCEVHVHVGRHDGLFFSLRSMKKLATLLWLAEPILRSLKDPKSRNFDHVYTWSFAWRQHSRIALALDSDRRLPGCQTIDDLHTGRSDDLEAFLLALDKVRLHACDLPPGQRSHLADENRRALRAIWHASSHQELGRMLCGPDRKRRRLGFNFHSLAGEDERGRNSPRTIEFRFLEGLNDKSVVSGWVRVCLGLAGLAVDKAEDRDYYDMVALLLDMPEGWSVDAKFVAMMHGLDLPKAAYEPLQRVIRNNYPPESEMPEDGVGNY</sequence>
<dbReference type="EMBL" id="LKEB01000041">
    <property type="protein sequence ID" value="ROW06655.1"/>
    <property type="molecule type" value="Genomic_DNA"/>
</dbReference>
<dbReference type="OrthoDB" id="412402at2759"/>
<organism evidence="1 2">
    <name type="scientific">Cytospora leucostoma</name>
    <dbReference type="NCBI Taxonomy" id="1230097"/>
    <lineage>
        <taxon>Eukaryota</taxon>
        <taxon>Fungi</taxon>
        <taxon>Dikarya</taxon>
        <taxon>Ascomycota</taxon>
        <taxon>Pezizomycotina</taxon>
        <taxon>Sordariomycetes</taxon>
        <taxon>Sordariomycetidae</taxon>
        <taxon>Diaporthales</taxon>
        <taxon>Cytosporaceae</taxon>
        <taxon>Cytospora</taxon>
    </lineage>
</organism>
<dbReference type="STRING" id="1230097.A0A423WT07"/>
<keyword evidence="2" id="KW-1185">Reference proteome</keyword>
<evidence type="ECO:0008006" key="3">
    <source>
        <dbReference type="Google" id="ProtNLM"/>
    </source>
</evidence>
<dbReference type="PANTHER" id="PTHR36847:SF1">
    <property type="entry name" value="AMIDOLIGASE ENZYME"/>
    <property type="match status" value="1"/>
</dbReference>
<proteinExistence type="predicted"/>
<dbReference type="AlphaFoldDB" id="A0A423WT07"/>
<accession>A0A423WT07</accession>
<evidence type="ECO:0000313" key="1">
    <source>
        <dbReference type="EMBL" id="ROW06655.1"/>
    </source>
</evidence>
<protein>
    <recommendedName>
        <fullName evidence="3">Amidoligase enzyme</fullName>
    </recommendedName>
</protein>
<dbReference type="InterPro" id="IPR022025">
    <property type="entry name" value="Amidoligase_2"/>
</dbReference>
<reference evidence="1 2" key="1">
    <citation type="submission" date="2015-09" db="EMBL/GenBank/DDBJ databases">
        <title>Host preference determinants of Valsa canker pathogens revealed by comparative genomics.</title>
        <authorList>
            <person name="Yin Z."/>
            <person name="Huang L."/>
        </authorList>
    </citation>
    <scope>NUCLEOTIDE SEQUENCE [LARGE SCALE GENOMIC DNA]</scope>
    <source>
        <strain evidence="1 2">SXYLt</strain>
    </source>
</reference>
<name>A0A423WT07_9PEZI</name>
<dbReference type="InParanoid" id="A0A423WT07"/>
<evidence type="ECO:0000313" key="2">
    <source>
        <dbReference type="Proteomes" id="UP000285146"/>
    </source>
</evidence>
<dbReference type="Pfam" id="PF12224">
    <property type="entry name" value="Amidoligase_2"/>
    <property type="match status" value="1"/>
</dbReference>
<dbReference type="PANTHER" id="PTHR36847">
    <property type="entry name" value="AMIDOLIGASE ENZYME"/>
    <property type="match status" value="1"/>
</dbReference>